<evidence type="ECO:0000313" key="2">
    <source>
        <dbReference type="Proteomes" id="UP000229896"/>
    </source>
</evidence>
<gene>
    <name evidence="1" type="ORF">COT12_01670</name>
</gene>
<dbReference type="AlphaFoldDB" id="A0A2M6YCA2"/>
<accession>A0A2M6YCA2</accession>
<comment type="caution">
    <text evidence="1">The sequence shown here is derived from an EMBL/GenBank/DDBJ whole genome shotgun (WGS) entry which is preliminary data.</text>
</comment>
<dbReference type="Proteomes" id="UP000229896">
    <property type="component" value="Unassembled WGS sequence"/>
</dbReference>
<protein>
    <submittedName>
        <fullName evidence="1">Uncharacterized protein</fullName>
    </submittedName>
</protein>
<dbReference type="EMBL" id="PEXI01000051">
    <property type="protein sequence ID" value="PIU24320.1"/>
    <property type="molecule type" value="Genomic_DNA"/>
</dbReference>
<sequence length="112" mass="12876">MDNGSNKLFTLLSSTVKEINSENEVIQKVKTELKPSELYDRSLGKMSWVSLSRLLKVINNLIWYHQVGMRQSSSDSSHYKFHFSCCQLLEKLGEVIAEIIPLGKKEMKTGRR</sequence>
<organism evidence="1 2">
    <name type="scientific">Candidatus Berkelbacteria bacterium CG08_land_8_20_14_0_20_39_8</name>
    <dbReference type="NCBI Taxonomy" id="1974511"/>
    <lineage>
        <taxon>Bacteria</taxon>
        <taxon>Candidatus Berkelbacteria</taxon>
    </lineage>
</organism>
<name>A0A2M6YCA2_9BACT</name>
<evidence type="ECO:0000313" key="1">
    <source>
        <dbReference type="EMBL" id="PIU24320.1"/>
    </source>
</evidence>
<proteinExistence type="predicted"/>
<reference evidence="2" key="1">
    <citation type="submission" date="2017-09" db="EMBL/GenBank/DDBJ databases">
        <title>Depth-based differentiation of microbial function through sediment-hosted aquifers and enrichment of novel symbionts in the deep terrestrial subsurface.</title>
        <authorList>
            <person name="Probst A.J."/>
            <person name="Ladd B."/>
            <person name="Jarett J.K."/>
            <person name="Geller-Mcgrath D.E."/>
            <person name="Sieber C.M.K."/>
            <person name="Emerson J.B."/>
            <person name="Anantharaman K."/>
            <person name="Thomas B.C."/>
            <person name="Malmstrom R."/>
            <person name="Stieglmeier M."/>
            <person name="Klingl A."/>
            <person name="Woyke T."/>
            <person name="Ryan C.M."/>
            <person name="Banfield J.F."/>
        </authorList>
    </citation>
    <scope>NUCLEOTIDE SEQUENCE [LARGE SCALE GENOMIC DNA]</scope>
</reference>